<protein>
    <submittedName>
        <fullName evidence="1">Uncharacterized protein</fullName>
    </submittedName>
</protein>
<organism evidence="1 2">
    <name type="scientific">Arabis nemorensis</name>
    <dbReference type="NCBI Taxonomy" id="586526"/>
    <lineage>
        <taxon>Eukaryota</taxon>
        <taxon>Viridiplantae</taxon>
        <taxon>Streptophyta</taxon>
        <taxon>Embryophyta</taxon>
        <taxon>Tracheophyta</taxon>
        <taxon>Spermatophyta</taxon>
        <taxon>Magnoliopsida</taxon>
        <taxon>eudicotyledons</taxon>
        <taxon>Gunneridae</taxon>
        <taxon>Pentapetalae</taxon>
        <taxon>rosids</taxon>
        <taxon>malvids</taxon>
        <taxon>Brassicales</taxon>
        <taxon>Brassicaceae</taxon>
        <taxon>Arabideae</taxon>
        <taxon>Arabis</taxon>
    </lineage>
</organism>
<comment type="caution">
    <text evidence="1">The sequence shown here is derived from an EMBL/GenBank/DDBJ whole genome shotgun (WGS) entry which is preliminary data.</text>
</comment>
<proteinExistence type="predicted"/>
<dbReference type="EMBL" id="CABITT030000004">
    <property type="protein sequence ID" value="VVB03154.1"/>
    <property type="molecule type" value="Genomic_DNA"/>
</dbReference>
<reference evidence="1" key="1">
    <citation type="submission" date="2019-07" db="EMBL/GenBank/DDBJ databases">
        <authorList>
            <person name="Dittberner H."/>
        </authorList>
    </citation>
    <scope>NUCLEOTIDE SEQUENCE [LARGE SCALE GENOMIC DNA]</scope>
</reference>
<evidence type="ECO:0000313" key="1">
    <source>
        <dbReference type="EMBL" id="VVB03154.1"/>
    </source>
</evidence>
<name>A0A565BQ41_9BRAS</name>
<gene>
    <name evidence="1" type="ORF">ANE_LOCUS13598</name>
</gene>
<dbReference type="InterPro" id="IPR005508">
    <property type="entry name" value="At2g31720-like"/>
</dbReference>
<accession>A0A565BQ41</accession>
<sequence>MADRDLDVEELMPLRKRLSLRPEIEPQQQQQEVEELPENFKNKIIEMRGTEETQYSTRHIKTVLLRDIDIDKGESRLSIPLSKLLRHSFLTLDEKETLEERIKGNMKGSLNVKVTDPSLEVWELKFRKYDMVRDKS</sequence>
<evidence type="ECO:0000313" key="2">
    <source>
        <dbReference type="Proteomes" id="UP000489600"/>
    </source>
</evidence>
<dbReference type="Pfam" id="PF03754">
    <property type="entry name" value="At2g31720-like"/>
    <property type="match status" value="1"/>
</dbReference>
<dbReference type="OrthoDB" id="1071374at2759"/>
<dbReference type="AlphaFoldDB" id="A0A565BQ41"/>
<dbReference type="GO" id="GO:0003677">
    <property type="term" value="F:DNA binding"/>
    <property type="evidence" value="ECO:0007669"/>
    <property type="project" value="InterPro"/>
</dbReference>
<keyword evidence="2" id="KW-1185">Reference proteome</keyword>
<dbReference type="Proteomes" id="UP000489600">
    <property type="component" value="Unassembled WGS sequence"/>
</dbReference>
<dbReference type="PANTHER" id="PTHR31541">
    <property type="entry name" value="B3 DOMAIN PLANT PROTEIN-RELATED"/>
    <property type="match status" value="1"/>
</dbReference>
<dbReference type="PANTHER" id="PTHR31541:SF34">
    <property type="entry name" value="TF-B3 DOMAIN-CONTAINING PROTEIN"/>
    <property type="match status" value="1"/>
</dbReference>